<name>A0ABN0VWR2_9BACI</name>
<comment type="caution">
    <text evidence="2">The sequence shown here is derived from an EMBL/GenBank/DDBJ whole genome shotgun (WGS) entry which is preliminary data.</text>
</comment>
<reference evidence="2 3" key="1">
    <citation type="journal article" date="2019" name="Int. J. Syst. Evol. Microbiol.">
        <title>The Global Catalogue of Microorganisms (GCM) 10K type strain sequencing project: providing services to taxonomists for standard genome sequencing and annotation.</title>
        <authorList>
            <consortium name="The Broad Institute Genomics Platform"/>
            <consortium name="The Broad Institute Genome Sequencing Center for Infectious Disease"/>
            <person name="Wu L."/>
            <person name="Ma J."/>
        </authorList>
    </citation>
    <scope>NUCLEOTIDE SEQUENCE [LARGE SCALE GENOMIC DNA]</scope>
    <source>
        <strain evidence="2 3">JCM 9731</strain>
    </source>
</reference>
<organism evidence="2 3">
    <name type="scientific">Bacillus carboniphilus</name>
    <dbReference type="NCBI Taxonomy" id="86663"/>
    <lineage>
        <taxon>Bacteria</taxon>
        <taxon>Bacillati</taxon>
        <taxon>Bacillota</taxon>
        <taxon>Bacilli</taxon>
        <taxon>Bacillales</taxon>
        <taxon>Bacillaceae</taxon>
        <taxon>Bacillus</taxon>
    </lineage>
</organism>
<proteinExistence type="predicted"/>
<evidence type="ECO:0000313" key="3">
    <source>
        <dbReference type="Proteomes" id="UP001500782"/>
    </source>
</evidence>
<dbReference type="NCBIfam" id="TIGR03826">
    <property type="entry name" value="YvyF"/>
    <property type="match status" value="1"/>
</dbReference>
<accession>A0ABN0VWR2</accession>
<evidence type="ECO:0000313" key="2">
    <source>
        <dbReference type="EMBL" id="GAA0318839.1"/>
    </source>
</evidence>
<gene>
    <name evidence="2" type="ORF">GCM10008967_06770</name>
</gene>
<evidence type="ECO:0000256" key="1">
    <source>
        <dbReference type="SAM" id="MobiDB-lite"/>
    </source>
</evidence>
<dbReference type="RefSeq" id="WP_343796377.1">
    <property type="nucleotide sequence ID" value="NZ_BAAADJ010000005.1"/>
</dbReference>
<protein>
    <submittedName>
        <fullName evidence="2">Membrane protein</fullName>
    </submittedName>
</protein>
<dbReference type="InterPro" id="IPR022258">
    <property type="entry name" value="Flagellar_operon_YvyF"/>
</dbReference>
<feature type="compositionally biased region" description="Basic and acidic residues" evidence="1">
    <location>
        <begin position="117"/>
        <end position="130"/>
    </location>
</feature>
<dbReference type="EMBL" id="BAAADJ010000005">
    <property type="protein sequence ID" value="GAA0318839.1"/>
    <property type="molecule type" value="Genomic_DNA"/>
</dbReference>
<sequence>MANLSNCPNCDKLFVLNAFRDVCDDCFKEEERQFETVYAFIRKRENRTATLAEVVDGTGVPEKQILKFIKKGRIQLSRFPSLGYPCEKCGTPIKQGKLCDNCTSTLRSQLENLQKEEERQKEIELRERTRTYHTKK</sequence>
<keyword evidence="3" id="KW-1185">Reference proteome</keyword>
<feature type="region of interest" description="Disordered" evidence="1">
    <location>
        <begin position="117"/>
        <end position="136"/>
    </location>
</feature>
<dbReference type="Proteomes" id="UP001500782">
    <property type="component" value="Unassembled WGS sequence"/>
</dbReference>